<name>A0A367LHK8_9HYPO</name>
<reference evidence="2 3" key="1">
    <citation type="journal article" date="2015" name="BMC Genomics">
        <title>Insights from the genome of Ophiocordyceps polyrhachis-furcata to pathogenicity and host specificity in insect fungi.</title>
        <authorList>
            <person name="Wichadakul D."/>
            <person name="Kobmoo N."/>
            <person name="Ingsriswang S."/>
            <person name="Tangphatsornruang S."/>
            <person name="Chantasingh D."/>
            <person name="Luangsa-ard J.J."/>
            <person name="Eurwilaichitr L."/>
        </authorList>
    </citation>
    <scope>NUCLEOTIDE SEQUENCE [LARGE SCALE GENOMIC DNA]</scope>
    <source>
        <strain evidence="2 3">BCC 54312</strain>
    </source>
</reference>
<protein>
    <submittedName>
        <fullName evidence="2">Uncharacterized protein</fullName>
    </submittedName>
</protein>
<feature type="compositionally biased region" description="Low complexity" evidence="1">
    <location>
        <begin position="235"/>
        <end position="244"/>
    </location>
</feature>
<organism evidence="2 3">
    <name type="scientific">Ophiocordyceps polyrhachis-furcata BCC 54312</name>
    <dbReference type="NCBI Taxonomy" id="1330021"/>
    <lineage>
        <taxon>Eukaryota</taxon>
        <taxon>Fungi</taxon>
        <taxon>Dikarya</taxon>
        <taxon>Ascomycota</taxon>
        <taxon>Pezizomycotina</taxon>
        <taxon>Sordariomycetes</taxon>
        <taxon>Hypocreomycetidae</taxon>
        <taxon>Hypocreales</taxon>
        <taxon>Ophiocordycipitaceae</taxon>
        <taxon>Ophiocordyceps</taxon>
    </lineage>
</organism>
<sequence>MKRRVNVSERFASRNASGFRQYVGFTSAELLTDYKSYHTPTTTTTTTSSSWTLDVFCSSTLALSLSLDSCMDAESTANLLRLARFLIACCGPFQSIQLAAAPGTPCLLYSQWPLNLCIQPGFPPNPLFPPSSPVHARTLIFRRSICFYCITWRIELLSDPLVDRHLPHDYQHVVRQNTLQIEIARDGARLWKTPSREPSSTSPDDSPKPRGRRWFSTIRLPGTRAKEDNTDSSSRHSMPLSSRSHTAHNPPSGSSYRSPIQRRTSLTSAFHTVKSKCSRDKLPDNEEIDDLGRVTRLRPRTGITKQMISRPVNAASMADPPPRLDILSEIPQDGVHRSSTFRTCLEKAVDDINEKYGSSSSVCLSRSHGNIDNDSIVNSGATLRRDRNSFQPRYRLPTLVQAPAICVRPAASEVKEVLRCSDRDASPRQGVALGGQSSVRENNLCGSGQNFRAQHGIALSGQALVEGAPQGFDQNVSPRRETALGRRVSVKENRPCRSGQNVLFSPVNALDGQASAEEAPRSSDHDVLPGYDEAVGGHVMKDVSTQVSPSSQPQNSHMNHQPGSDAAAAIDPSNTTEVAPCSLSDCSAVEDSSAAIEDSSSVREATEQIAEGHTANLLDCQSAPSPAVESHSEALPSEADETSISASFAGHVEPNTVAPRPSSDHGSPRHETPQAEGQFSTVTLQRARSRTVNSSAAPTEAGRAPTEPLMAQRSSNLREQRAPSVSELVNKFRRLESPPSVILRNVAAANADVGAAPLRYRGHSSNDGDGPVESSALSYTSGEQLSSTVPHKRRAMTSTDQSGENIRIHRS</sequence>
<feature type="region of interest" description="Disordered" evidence="1">
    <location>
        <begin position="759"/>
        <end position="811"/>
    </location>
</feature>
<keyword evidence="3" id="KW-1185">Reference proteome</keyword>
<accession>A0A367LHK8</accession>
<feature type="compositionally biased region" description="Polar residues" evidence="1">
    <location>
        <begin position="775"/>
        <end position="789"/>
    </location>
</feature>
<feature type="compositionally biased region" description="Basic and acidic residues" evidence="1">
    <location>
        <begin position="518"/>
        <end position="527"/>
    </location>
</feature>
<feature type="region of interest" description="Disordered" evidence="1">
    <location>
        <begin position="190"/>
        <end position="260"/>
    </location>
</feature>
<evidence type="ECO:0000256" key="1">
    <source>
        <dbReference type="SAM" id="MobiDB-lite"/>
    </source>
</evidence>
<feature type="compositionally biased region" description="Polar residues" evidence="1">
    <location>
        <begin position="675"/>
        <end position="697"/>
    </location>
</feature>
<dbReference type="Proteomes" id="UP000253664">
    <property type="component" value="Unassembled WGS sequence"/>
</dbReference>
<feature type="compositionally biased region" description="Low complexity" evidence="1">
    <location>
        <begin position="192"/>
        <end position="204"/>
    </location>
</feature>
<feature type="compositionally biased region" description="Basic and acidic residues" evidence="1">
    <location>
        <begin position="662"/>
        <end position="673"/>
    </location>
</feature>
<comment type="caution">
    <text evidence="2">The sequence shown here is derived from an EMBL/GenBank/DDBJ whole genome shotgun (WGS) entry which is preliminary data.</text>
</comment>
<gene>
    <name evidence="2" type="ORF">L249_7944</name>
</gene>
<evidence type="ECO:0000313" key="2">
    <source>
        <dbReference type="EMBL" id="RCI13908.1"/>
    </source>
</evidence>
<proteinExistence type="predicted"/>
<feature type="compositionally biased region" description="Polar residues" evidence="1">
    <location>
        <begin position="247"/>
        <end position="260"/>
    </location>
</feature>
<feature type="compositionally biased region" description="Basic and acidic residues" evidence="1">
    <location>
        <begin position="478"/>
        <end position="492"/>
    </location>
</feature>
<dbReference type="OrthoDB" id="4937910at2759"/>
<dbReference type="AlphaFoldDB" id="A0A367LHK8"/>
<feature type="region of interest" description="Disordered" evidence="1">
    <location>
        <begin position="620"/>
        <end position="724"/>
    </location>
</feature>
<feature type="region of interest" description="Disordered" evidence="1">
    <location>
        <begin position="469"/>
        <end position="492"/>
    </location>
</feature>
<evidence type="ECO:0000313" key="3">
    <source>
        <dbReference type="Proteomes" id="UP000253664"/>
    </source>
</evidence>
<dbReference type="EMBL" id="LKCN02000005">
    <property type="protein sequence ID" value="RCI13908.1"/>
    <property type="molecule type" value="Genomic_DNA"/>
</dbReference>
<feature type="compositionally biased region" description="Low complexity" evidence="1">
    <location>
        <begin position="543"/>
        <end position="556"/>
    </location>
</feature>
<feature type="region of interest" description="Disordered" evidence="1">
    <location>
        <begin position="511"/>
        <end position="581"/>
    </location>
</feature>